<dbReference type="OrthoDB" id="3723194at2"/>
<evidence type="ECO:0000259" key="1">
    <source>
        <dbReference type="Pfam" id="PF01636"/>
    </source>
</evidence>
<accession>A0A2A7MQB8</accession>
<dbReference type="Pfam" id="PF01636">
    <property type="entry name" value="APH"/>
    <property type="match status" value="1"/>
</dbReference>
<evidence type="ECO:0000313" key="2">
    <source>
        <dbReference type="EMBL" id="PEG33886.1"/>
    </source>
</evidence>
<reference evidence="2 3" key="1">
    <citation type="submission" date="2017-10" db="EMBL/GenBank/DDBJ databases">
        <title>The new phylogeny of genus Mycobacterium.</title>
        <authorList>
            <person name="Tortoli E."/>
            <person name="Trovato A."/>
            <person name="Cirillo D.M."/>
        </authorList>
    </citation>
    <scope>NUCLEOTIDE SEQUENCE [LARGE SCALE GENOMIC DNA]</scope>
    <source>
        <strain evidence="2 3">CCUG37673</strain>
    </source>
</reference>
<keyword evidence="3" id="KW-1185">Reference proteome</keyword>
<evidence type="ECO:0000313" key="3">
    <source>
        <dbReference type="Proteomes" id="UP000220914"/>
    </source>
</evidence>
<dbReference type="EMBL" id="PDCP01000087">
    <property type="protein sequence ID" value="PEG33886.1"/>
    <property type="molecule type" value="Genomic_DNA"/>
</dbReference>
<dbReference type="SUPFAM" id="SSF56112">
    <property type="entry name" value="Protein kinase-like (PK-like)"/>
    <property type="match status" value="1"/>
</dbReference>
<protein>
    <recommendedName>
        <fullName evidence="1">Aminoglycoside phosphotransferase domain-containing protein</fullName>
    </recommendedName>
</protein>
<comment type="caution">
    <text evidence="2">The sequence shown here is derived from an EMBL/GenBank/DDBJ whole genome shotgun (WGS) entry which is preliminary data.</text>
</comment>
<dbReference type="Proteomes" id="UP000220914">
    <property type="component" value="Unassembled WGS sequence"/>
</dbReference>
<dbReference type="InterPro" id="IPR002575">
    <property type="entry name" value="Aminoglycoside_PTrfase"/>
</dbReference>
<organism evidence="2 3">
    <name type="scientific">Mycolicibacterium agri</name>
    <name type="common">Mycobacterium agri</name>
    <dbReference type="NCBI Taxonomy" id="36811"/>
    <lineage>
        <taxon>Bacteria</taxon>
        <taxon>Bacillati</taxon>
        <taxon>Actinomycetota</taxon>
        <taxon>Actinomycetes</taxon>
        <taxon>Mycobacteriales</taxon>
        <taxon>Mycobacteriaceae</taxon>
        <taxon>Mycolicibacterium</taxon>
    </lineage>
</organism>
<dbReference type="AlphaFoldDB" id="A0A2A7MQB8"/>
<dbReference type="InterPro" id="IPR011009">
    <property type="entry name" value="Kinase-like_dom_sf"/>
</dbReference>
<proteinExistence type="predicted"/>
<dbReference type="Gene3D" id="3.90.1200.10">
    <property type="match status" value="1"/>
</dbReference>
<feature type="domain" description="Aminoglycoside phosphotransferase" evidence="1">
    <location>
        <begin position="50"/>
        <end position="255"/>
    </location>
</feature>
<name>A0A2A7MQB8_MYCAG</name>
<gene>
    <name evidence="2" type="ORF">CQY20_28385</name>
</gene>
<sequence length="309" mass="34943">MSCSPLSASRGLAQLKLNPCLVEANRVLGLSLAWSEVARATNIVYIDRSKTYVCRVHRAGGPDLVEPAYTVRAGRYLEERSFPSNRLVSGIEQPLRRDRYSATLWEYAENDGVRPPLGKVGVLLHSLHHAVPPRTESFQAKRWNIPEVVQHRLGLLEQLQPARARYWQLLRTWLDRSLEGLDPTTVYTSLIHGDFKRSNVAYSGGQCTLLDLDSTCLGPPGYDRWRIEIDIHCKRIGRRAADEFADGYKYELPARAESESFARVARLGHTTLFELRLAEGADVKRRCHSYETWWQGGAGFGEIPGWISP</sequence>